<accession>A0ABN2HUW3</accession>
<sequence>MKFIHAHQMAKNTWRNGTSPGQAMTFSDGVRELRRDGRDRDHEGEIEEELVLARRAMRLVDGP</sequence>
<dbReference type="RefSeq" id="WP_346115045.1">
    <property type="nucleotide sequence ID" value="NZ_BAAAMU010000196.1"/>
</dbReference>
<feature type="region of interest" description="Disordered" evidence="1">
    <location>
        <begin position="1"/>
        <end position="25"/>
    </location>
</feature>
<evidence type="ECO:0000313" key="3">
    <source>
        <dbReference type="Proteomes" id="UP001500064"/>
    </source>
</evidence>
<keyword evidence="3" id="KW-1185">Reference proteome</keyword>
<dbReference type="Proteomes" id="UP001500064">
    <property type="component" value="Unassembled WGS sequence"/>
</dbReference>
<gene>
    <name evidence="2" type="ORF">GCM10009733_107230</name>
</gene>
<comment type="caution">
    <text evidence="2">The sequence shown here is derived from an EMBL/GenBank/DDBJ whole genome shotgun (WGS) entry which is preliminary data.</text>
</comment>
<name>A0ABN2HUW3_9ACTN</name>
<reference evidence="2 3" key="1">
    <citation type="journal article" date="2019" name="Int. J. Syst. Evol. Microbiol.">
        <title>The Global Catalogue of Microorganisms (GCM) 10K type strain sequencing project: providing services to taxonomists for standard genome sequencing and annotation.</title>
        <authorList>
            <consortium name="The Broad Institute Genomics Platform"/>
            <consortium name="The Broad Institute Genome Sequencing Center for Infectious Disease"/>
            <person name="Wu L."/>
            <person name="Ma J."/>
        </authorList>
    </citation>
    <scope>NUCLEOTIDE SEQUENCE [LARGE SCALE GENOMIC DNA]</scope>
    <source>
        <strain evidence="2 3">JCM 13929</strain>
    </source>
</reference>
<evidence type="ECO:0000256" key="1">
    <source>
        <dbReference type="SAM" id="MobiDB-lite"/>
    </source>
</evidence>
<organism evidence="2 3">
    <name type="scientific">Nonomuraea maheshkhaliensis</name>
    <dbReference type="NCBI Taxonomy" id="419590"/>
    <lineage>
        <taxon>Bacteria</taxon>
        <taxon>Bacillati</taxon>
        <taxon>Actinomycetota</taxon>
        <taxon>Actinomycetes</taxon>
        <taxon>Streptosporangiales</taxon>
        <taxon>Streptosporangiaceae</taxon>
        <taxon>Nonomuraea</taxon>
    </lineage>
</organism>
<dbReference type="EMBL" id="BAAAMU010000196">
    <property type="protein sequence ID" value="GAA1693955.1"/>
    <property type="molecule type" value="Genomic_DNA"/>
</dbReference>
<evidence type="ECO:0000313" key="2">
    <source>
        <dbReference type="EMBL" id="GAA1693955.1"/>
    </source>
</evidence>
<protein>
    <submittedName>
        <fullName evidence="2">Uncharacterized protein</fullName>
    </submittedName>
</protein>
<feature type="compositionally biased region" description="Polar residues" evidence="1">
    <location>
        <begin position="10"/>
        <end position="25"/>
    </location>
</feature>
<proteinExistence type="predicted"/>